<dbReference type="GO" id="GO:0017056">
    <property type="term" value="F:structural constituent of nuclear pore"/>
    <property type="evidence" value="ECO:0007669"/>
    <property type="project" value="InterPro"/>
</dbReference>
<evidence type="ECO:0000313" key="3">
    <source>
        <dbReference type="Proteomes" id="UP001443914"/>
    </source>
</evidence>
<feature type="region of interest" description="Disordered" evidence="1">
    <location>
        <begin position="1284"/>
        <end position="1308"/>
    </location>
</feature>
<organism evidence="2 3">
    <name type="scientific">Saponaria officinalis</name>
    <name type="common">Common soapwort</name>
    <name type="synonym">Lychnis saponaria</name>
    <dbReference type="NCBI Taxonomy" id="3572"/>
    <lineage>
        <taxon>Eukaryota</taxon>
        <taxon>Viridiplantae</taxon>
        <taxon>Streptophyta</taxon>
        <taxon>Embryophyta</taxon>
        <taxon>Tracheophyta</taxon>
        <taxon>Spermatophyta</taxon>
        <taxon>Magnoliopsida</taxon>
        <taxon>eudicotyledons</taxon>
        <taxon>Gunneridae</taxon>
        <taxon>Pentapetalae</taxon>
        <taxon>Caryophyllales</taxon>
        <taxon>Caryophyllaceae</taxon>
        <taxon>Caryophylleae</taxon>
        <taxon>Saponaria</taxon>
    </lineage>
</organism>
<reference evidence="2" key="1">
    <citation type="submission" date="2024-03" db="EMBL/GenBank/DDBJ databases">
        <title>WGS assembly of Saponaria officinalis var. Norfolk2.</title>
        <authorList>
            <person name="Jenkins J."/>
            <person name="Shu S."/>
            <person name="Grimwood J."/>
            <person name="Barry K."/>
            <person name="Goodstein D."/>
            <person name="Schmutz J."/>
            <person name="Leebens-Mack J."/>
            <person name="Osbourn A."/>
        </authorList>
    </citation>
    <scope>NUCLEOTIDE SEQUENCE [LARGE SCALE GENOMIC DNA]</scope>
    <source>
        <strain evidence="2">JIC</strain>
    </source>
</reference>
<evidence type="ECO:0000256" key="1">
    <source>
        <dbReference type="SAM" id="MobiDB-lite"/>
    </source>
</evidence>
<sequence>MEELTNPPKTLKIEEIIDGDHVETDDYFFCKVGDSIPLSSNDAVFSTDSVPSKPLALSQRFSVVLAAHSSGFCVAKTKDVIAAAKEIKAKKSGCTVQELSVVDVDIGRVSILALSEDSTHLAVVVANEIHFFAVNSLLNKDKKSLFSCSVESNHVKDMLWLKDSEQSFIVLTEKGEMHRGAINKPLAYFMDEIDAVEKSVDGKFLAIGRKNKLSVLSLQFKEMLQIVIPLDSLTEDNSGIDSVKVDSIRWVRADSIVVGCLQIEGGEEKNYFLQVIMSEEGKFIYDSSTVTVMQFIDLFPGIVDDIVPYGCGPHLFMNYLKNCEFGIVSNRKNTDQHIMLFSWSQGDNRVSAVDIERDSWLPRIELQENGDDNLVLGLCLDETLICENVEVKIGAEEPRELRPHCLLVCLTLEGKLVMFNIASISGSQHSNQTSSALSDNAQNFPAVSHLNVVEGPQSEKERAKHFGTYLGSDESNIKTINSAVDVPVAQDPTKNRNFNFTLNFENNLRNNPVVENASQTALVEANSSKISGNSEHSRQETSTQFSLKDSHAQVGRIEKLTFSSQDKSLEKNLADTSMGAVTKTGSGVSHGILAPAGLTSHLGSGVSNTKSPFFSPSSASTRSSLSVFPTAIDSVKSAGTFSANFGMHSSDTFISSIGKAENFCQKTTSTKGISETSNSTTNSKMQSREAVISQNSTSHRASLMKGNHPSLSPLGQLNSEQKSSKQFENVQNMTKELDKLLECIQEPGGIRDMCTIAHRSSLEALEDDMRNLSDRSRVLQHTLEERLKETELLLDKTVQVSARKTHMAGIVRQTTDGQYWDLWDRQKLSSELYQKQQTVLKLSQDLVNKMIELEKHFNALELDCFGESGGANSVSRDLHRRSATPRYSQSLSAIHNATVSQLAAAEQLSDFLSRQMAVLSVRSPPAKQASVKKQVFETIGLPCPDDNLTSPHVAKIFDSPLNKLPLVSSSAATHEFKRNQSSGRSSDPETSRRRRDSLDRSWANFEAPKTTVKRILVQNERQNGSALFSPMDERLLRPSKTTDSIATLSKNLSAQDQNGYKGLHGKVNTDTITPSTAFKWAGDISETSQLQPQPEQQRRLAPVQRNMFSAVQRSETQAGQMVKPDTALGDQKLFRLEKSTNQNIQAQPPSSPLKGNRMLIPSNKEIEIKNPDGKSSSIELTSQGDSQFSSTLASFGTSAGSSFPKLTLSAEGVLGTIGNVFKDSSKEVSQIPSSASPVSSPSAPASPFSSRALLNEDSSTMKSHVSFAQDSVKRGHEPLAEKVGAKTNLATSSQSSQSSTSSAVDRLKSEGLTTTATSIEVPNYFGSSTGPSETATAASNAPVEKQTTAFALPSPSISTSAGTYAAVTSNLTSNTPPEKPSPAFTIPPMPLSDSGGPSGKNNSEATISQEDEMEEEAPEASSAAAFSLGSLAGFGLGTPVNATAPRSNPFGVSLSSTPQSTPSSSPFTVPQGQLFRPASFSFQSPVSQQSQSPTMGPTTAGFGSATPPQQPPAASGFGQPGQIGFGGQQALGSVLGSFGQSRQIGSALPGSGFAGATSSGGFSNAAGVGGFATASAPTGGFAGVAAKSGGFAGISATSGGFAGAATPVSGFAGAAAPVSGFAAAAPGGGGFGAAANSGGFAATAVGGGGFGAFNNQGAGGFGAGATGGRQPPSELFTQMRR</sequence>
<feature type="compositionally biased region" description="Low complexity" evidence="1">
    <location>
        <begin position="1479"/>
        <end position="1493"/>
    </location>
</feature>
<feature type="region of interest" description="Disordered" evidence="1">
    <location>
        <begin position="701"/>
        <end position="722"/>
    </location>
</feature>
<feature type="compositionally biased region" description="Polar residues" evidence="1">
    <location>
        <begin position="709"/>
        <end position="722"/>
    </location>
</feature>
<comment type="caution">
    <text evidence="2">The sequence shown here is derived from an EMBL/GenBank/DDBJ whole genome shotgun (WGS) entry which is preliminary data.</text>
</comment>
<feature type="compositionally biased region" description="Basic and acidic residues" evidence="1">
    <location>
        <begin position="986"/>
        <end position="999"/>
    </location>
</feature>
<feature type="compositionally biased region" description="Pro residues" evidence="1">
    <location>
        <begin position="1377"/>
        <end position="1390"/>
    </location>
</feature>
<keyword evidence="3" id="KW-1185">Reference proteome</keyword>
<dbReference type="InterPro" id="IPR044694">
    <property type="entry name" value="NUP214"/>
</dbReference>
<gene>
    <name evidence="2" type="ORF">RND81_13G157200</name>
</gene>
<protein>
    <recommendedName>
        <fullName evidence="4">Nuclear pore complex protein NUP214</fullName>
    </recommendedName>
</protein>
<feature type="region of interest" description="Disordered" evidence="1">
    <location>
        <begin position="1449"/>
        <end position="1522"/>
    </location>
</feature>
<feature type="compositionally biased region" description="Polar residues" evidence="1">
    <location>
        <begin position="527"/>
        <end position="547"/>
    </location>
</feature>
<evidence type="ECO:0000313" key="2">
    <source>
        <dbReference type="EMBL" id="KAK9669826.1"/>
    </source>
</evidence>
<feature type="region of interest" description="Disordered" evidence="1">
    <location>
        <begin position="527"/>
        <end position="550"/>
    </location>
</feature>
<dbReference type="PANTHER" id="PTHR34418:SF3">
    <property type="entry name" value="NUCLEAR PORE COMPLEX PROTEIN NUP214"/>
    <property type="match status" value="1"/>
</dbReference>
<dbReference type="GO" id="GO:0006405">
    <property type="term" value="P:RNA export from nucleus"/>
    <property type="evidence" value="ECO:0007669"/>
    <property type="project" value="InterPro"/>
</dbReference>
<dbReference type="PANTHER" id="PTHR34418">
    <property type="entry name" value="NUCLEAR PORE COMPLEX PROTEIN NUP214 ISOFORM X1"/>
    <property type="match status" value="1"/>
</dbReference>
<dbReference type="EMBL" id="JBDFQZ010000013">
    <property type="protein sequence ID" value="KAK9669826.1"/>
    <property type="molecule type" value="Genomic_DNA"/>
</dbReference>
<feature type="compositionally biased region" description="Acidic residues" evidence="1">
    <location>
        <begin position="1409"/>
        <end position="1418"/>
    </location>
</feature>
<feature type="compositionally biased region" description="Low complexity" evidence="1">
    <location>
        <begin position="1453"/>
        <end position="1468"/>
    </location>
</feature>
<feature type="compositionally biased region" description="Low complexity" evidence="1">
    <location>
        <begin position="1232"/>
        <end position="1250"/>
    </location>
</feature>
<feature type="region of interest" description="Disordered" evidence="1">
    <location>
        <begin position="1662"/>
        <end position="1681"/>
    </location>
</feature>
<feature type="region of interest" description="Disordered" evidence="1">
    <location>
        <begin position="1321"/>
        <end position="1341"/>
    </location>
</feature>
<feature type="region of interest" description="Disordered" evidence="1">
    <location>
        <begin position="1228"/>
        <end position="1250"/>
    </location>
</feature>
<dbReference type="Proteomes" id="UP001443914">
    <property type="component" value="Unassembled WGS sequence"/>
</dbReference>
<proteinExistence type="predicted"/>
<feature type="compositionally biased region" description="Low complexity" evidence="1">
    <location>
        <begin position="1291"/>
        <end position="1302"/>
    </location>
</feature>
<feature type="region of interest" description="Disordered" evidence="1">
    <location>
        <begin position="973"/>
        <end position="1002"/>
    </location>
</feature>
<evidence type="ECO:0008006" key="4">
    <source>
        <dbReference type="Google" id="ProtNLM"/>
    </source>
</evidence>
<dbReference type="SUPFAM" id="SSF117289">
    <property type="entry name" value="Nucleoporin domain"/>
    <property type="match status" value="1"/>
</dbReference>
<feature type="region of interest" description="Disordered" evidence="1">
    <location>
        <begin position="1369"/>
        <end position="1423"/>
    </location>
</feature>
<name>A0AAW1GYB8_SAPOF</name>
<accession>A0AAW1GYB8</accession>